<accession>A0ABY5PMK8</accession>
<dbReference type="EMBL" id="CP088295">
    <property type="protein sequence ID" value="UUY05839.1"/>
    <property type="molecule type" value="Genomic_DNA"/>
</dbReference>
<proteinExistence type="predicted"/>
<dbReference type="Proteomes" id="UP001058860">
    <property type="component" value="Chromosome"/>
</dbReference>
<dbReference type="RefSeq" id="WP_353866280.1">
    <property type="nucleotide sequence ID" value="NZ_CP088295.1"/>
</dbReference>
<protein>
    <submittedName>
        <fullName evidence="1">Uncharacterized protein</fullName>
    </submittedName>
</protein>
<reference evidence="2" key="1">
    <citation type="submission" date="2021-11" db="EMBL/GenBank/DDBJ databases">
        <title>Cultivation dependent microbiological survey of springs from the worlds oldest radium mine currently devoted to the extraction of radon-saturated water.</title>
        <authorList>
            <person name="Kapinusova G."/>
            <person name="Smrhova T."/>
            <person name="Strejcek M."/>
            <person name="Suman J."/>
            <person name="Jani K."/>
            <person name="Pajer P."/>
            <person name="Uhlik O."/>
        </authorList>
    </citation>
    <scope>NUCLEOTIDE SEQUENCE [LARGE SCALE GENOMIC DNA]</scope>
    <source>
        <strain evidence="2">J379</strain>
    </source>
</reference>
<keyword evidence="2" id="KW-1185">Reference proteome</keyword>
<sequence>MISPAVTLMTRLGLSDEELCEILDVDSISVITGELDHRPELPILLALTNAPAEQFGDETLQRWLRSTGPAGRPFDLLRARDFGAFEDALEVLSTRGFVLRGGRTRD</sequence>
<organism evidence="1 2">
    <name type="scientific">Svornostia abyssi</name>
    <dbReference type="NCBI Taxonomy" id="2898438"/>
    <lineage>
        <taxon>Bacteria</taxon>
        <taxon>Bacillati</taxon>
        <taxon>Actinomycetota</taxon>
        <taxon>Thermoleophilia</taxon>
        <taxon>Solirubrobacterales</taxon>
        <taxon>Baekduiaceae</taxon>
        <taxon>Svornostia</taxon>
    </lineage>
</organism>
<gene>
    <name evidence="1" type="ORF">LRS13_10070</name>
</gene>
<name>A0ABY5PMK8_9ACTN</name>
<evidence type="ECO:0000313" key="2">
    <source>
        <dbReference type="Proteomes" id="UP001058860"/>
    </source>
</evidence>
<evidence type="ECO:0000313" key="1">
    <source>
        <dbReference type="EMBL" id="UUY05839.1"/>
    </source>
</evidence>